<reference evidence="3 4" key="1">
    <citation type="journal article" date="2015" name="Sci. Rep.">
        <title>Chromosome-level genome map provides insights into diverse defense mechanisms in the medicinal fungus Ganoderma sinense.</title>
        <authorList>
            <person name="Zhu Y."/>
            <person name="Xu J."/>
            <person name="Sun C."/>
            <person name="Zhou S."/>
            <person name="Xu H."/>
            <person name="Nelson D.R."/>
            <person name="Qian J."/>
            <person name="Song J."/>
            <person name="Luo H."/>
            <person name="Xiang L."/>
            <person name="Li Y."/>
            <person name="Xu Z."/>
            <person name="Ji A."/>
            <person name="Wang L."/>
            <person name="Lu S."/>
            <person name="Hayward A."/>
            <person name="Sun W."/>
            <person name="Li X."/>
            <person name="Schwartz D.C."/>
            <person name="Wang Y."/>
            <person name="Chen S."/>
        </authorList>
    </citation>
    <scope>NUCLEOTIDE SEQUENCE [LARGE SCALE GENOMIC DNA]</scope>
    <source>
        <strain evidence="3 4">ZZ0214-1</strain>
    </source>
</reference>
<accession>A0A2G8RXT5</accession>
<proteinExistence type="predicted"/>
<dbReference type="InterPro" id="IPR000210">
    <property type="entry name" value="BTB/POZ_dom"/>
</dbReference>
<dbReference type="Pfam" id="PF00651">
    <property type="entry name" value="BTB"/>
    <property type="match status" value="1"/>
</dbReference>
<evidence type="ECO:0000256" key="1">
    <source>
        <dbReference type="SAM" id="MobiDB-lite"/>
    </source>
</evidence>
<protein>
    <recommendedName>
        <fullName evidence="2">BTB domain-containing protein</fullName>
    </recommendedName>
</protein>
<dbReference type="EMBL" id="AYKW01000045">
    <property type="protein sequence ID" value="PIL26304.1"/>
    <property type="molecule type" value="Genomic_DNA"/>
</dbReference>
<dbReference type="Proteomes" id="UP000230002">
    <property type="component" value="Unassembled WGS sequence"/>
</dbReference>
<keyword evidence="4" id="KW-1185">Reference proteome</keyword>
<sequence length="347" mass="38475">MQPSSDSSDGPLRKRPRIDDSGDEAGSAATETTQNTRKRDDEFWFEDGNVILVAHDVEFRIYRGILADHSPFFRDMFSLPQPPDHEPPEADSATCPLVHLADSPEDVRCILRVYIPRDDSSPFAPDSPSFDFISACIRLGHKYQMAKLLDHSVAYLKTWYPTDMASWQKQYSDRENHTSPGFDHAHAIGVVNLARLTGESSILPTALLDCCLLEEEVLDGFDRADGTHEELAPTDLRLCLKTRIGLAAARVSIFARAYRADVSKGCADPASCRAALRKALALIYDLALELSATDPFKPLSSLDDSHGISLCPLCFSAAMERGKEEQKGFWNALAEAFEIEVEGWGRP</sequence>
<dbReference type="OrthoDB" id="3036049at2759"/>
<evidence type="ECO:0000313" key="4">
    <source>
        <dbReference type="Proteomes" id="UP000230002"/>
    </source>
</evidence>
<dbReference type="SMART" id="SM00225">
    <property type="entry name" value="BTB"/>
    <property type="match status" value="1"/>
</dbReference>
<dbReference type="Gene3D" id="3.30.710.10">
    <property type="entry name" value="Potassium Channel Kv1.1, Chain A"/>
    <property type="match status" value="1"/>
</dbReference>
<comment type="caution">
    <text evidence="3">The sequence shown here is derived from an EMBL/GenBank/DDBJ whole genome shotgun (WGS) entry which is preliminary data.</text>
</comment>
<dbReference type="STRING" id="1077348.A0A2G8RXT5"/>
<dbReference type="InterPro" id="IPR011333">
    <property type="entry name" value="SKP1/BTB/POZ_sf"/>
</dbReference>
<organism evidence="3 4">
    <name type="scientific">Ganoderma sinense ZZ0214-1</name>
    <dbReference type="NCBI Taxonomy" id="1077348"/>
    <lineage>
        <taxon>Eukaryota</taxon>
        <taxon>Fungi</taxon>
        <taxon>Dikarya</taxon>
        <taxon>Basidiomycota</taxon>
        <taxon>Agaricomycotina</taxon>
        <taxon>Agaricomycetes</taxon>
        <taxon>Polyporales</taxon>
        <taxon>Polyporaceae</taxon>
        <taxon>Ganoderma</taxon>
    </lineage>
</organism>
<gene>
    <name evidence="3" type="ORF">GSI_12060</name>
</gene>
<dbReference type="AlphaFoldDB" id="A0A2G8RXT5"/>
<evidence type="ECO:0000259" key="2">
    <source>
        <dbReference type="PROSITE" id="PS50097"/>
    </source>
</evidence>
<feature type="region of interest" description="Disordered" evidence="1">
    <location>
        <begin position="1"/>
        <end position="37"/>
    </location>
</feature>
<dbReference type="CDD" id="cd18186">
    <property type="entry name" value="BTB_POZ_ZBTB_KLHL-like"/>
    <property type="match status" value="1"/>
</dbReference>
<evidence type="ECO:0000313" key="3">
    <source>
        <dbReference type="EMBL" id="PIL26304.1"/>
    </source>
</evidence>
<dbReference type="SUPFAM" id="SSF54695">
    <property type="entry name" value="POZ domain"/>
    <property type="match status" value="1"/>
</dbReference>
<name>A0A2G8RXT5_9APHY</name>
<feature type="domain" description="BTB" evidence="2">
    <location>
        <begin position="48"/>
        <end position="112"/>
    </location>
</feature>
<dbReference type="PROSITE" id="PS50097">
    <property type="entry name" value="BTB"/>
    <property type="match status" value="1"/>
</dbReference>